<gene>
    <name evidence="4" type="ORF">EK0264_13145</name>
</gene>
<dbReference type="KEGG" id="eke:EK0264_13145"/>
<dbReference type="RefSeq" id="WP_159546280.1">
    <property type="nucleotide sequence ID" value="NZ_CP047156.1"/>
</dbReference>
<dbReference type="Proteomes" id="UP000463857">
    <property type="component" value="Chromosome"/>
</dbReference>
<dbReference type="InParanoid" id="A0A7L4YQE2"/>
<dbReference type="InterPro" id="IPR003477">
    <property type="entry name" value="PemK-like"/>
</dbReference>
<proteinExistence type="inferred from homology"/>
<dbReference type="Gene3D" id="2.30.30.110">
    <property type="match status" value="1"/>
</dbReference>
<evidence type="ECO:0000313" key="5">
    <source>
        <dbReference type="Proteomes" id="UP000463857"/>
    </source>
</evidence>
<dbReference type="InterPro" id="IPR011067">
    <property type="entry name" value="Plasmid_toxin/cell-grow_inhib"/>
</dbReference>
<protein>
    <recommendedName>
        <fullName evidence="3">mRNA interferase</fullName>
        <ecNumber evidence="3">3.1.-.-</ecNumber>
    </recommendedName>
</protein>
<dbReference type="GO" id="GO:0016075">
    <property type="term" value="P:rRNA catabolic process"/>
    <property type="evidence" value="ECO:0007669"/>
    <property type="project" value="TreeGrafter"/>
</dbReference>
<organism evidence="4 5">
    <name type="scientific">Epidermidibacterium keratini</name>
    <dbReference type="NCBI Taxonomy" id="1891644"/>
    <lineage>
        <taxon>Bacteria</taxon>
        <taxon>Bacillati</taxon>
        <taxon>Actinomycetota</taxon>
        <taxon>Actinomycetes</taxon>
        <taxon>Sporichthyales</taxon>
        <taxon>Sporichthyaceae</taxon>
        <taxon>Epidermidibacterium</taxon>
    </lineage>
</organism>
<sequence length="115" mass="12042">MVSRGEVYWCELGEPSGSAPAMRRPVVVIQAGGFNRSRIATTVVAVLTSNTALAAMPGNVFLPADVSGLPKDSVVNVSALATVDRRDLDPRAAGEVPAHLMRDVDAGLRTVLDLS</sequence>
<dbReference type="OrthoDB" id="9808744at2"/>
<dbReference type="SUPFAM" id="SSF50118">
    <property type="entry name" value="Cell growth inhibitor/plasmid maintenance toxic component"/>
    <property type="match status" value="1"/>
</dbReference>
<name>A0A7L4YQE2_9ACTN</name>
<dbReference type="PANTHER" id="PTHR33988">
    <property type="entry name" value="ENDORIBONUCLEASE MAZF-RELATED"/>
    <property type="match status" value="1"/>
</dbReference>
<keyword evidence="2" id="KW-1277">Toxin-antitoxin system</keyword>
<dbReference type="GO" id="GO:0006402">
    <property type="term" value="P:mRNA catabolic process"/>
    <property type="evidence" value="ECO:0007669"/>
    <property type="project" value="TreeGrafter"/>
</dbReference>
<dbReference type="PANTHER" id="PTHR33988:SF2">
    <property type="entry name" value="ENDORIBONUCLEASE MAZF"/>
    <property type="match status" value="1"/>
</dbReference>
<dbReference type="GO" id="GO:0004521">
    <property type="term" value="F:RNA endonuclease activity"/>
    <property type="evidence" value="ECO:0007669"/>
    <property type="project" value="TreeGrafter"/>
</dbReference>
<comment type="function">
    <text evidence="3">Toxic component of a type II toxin-antitoxin (TA) system.</text>
</comment>
<dbReference type="AlphaFoldDB" id="A0A7L4YQE2"/>
<evidence type="ECO:0000256" key="2">
    <source>
        <dbReference type="ARBA" id="ARBA00022649"/>
    </source>
</evidence>
<dbReference type="Pfam" id="PF02452">
    <property type="entry name" value="PemK_toxin"/>
    <property type="match status" value="1"/>
</dbReference>
<comment type="similarity">
    <text evidence="1 3">Belongs to the PemK/MazF family.</text>
</comment>
<dbReference type="EC" id="3.1.-.-" evidence="3"/>
<dbReference type="GO" id="GO:0003677">
    <property type="term" value="F:DNA binding"/>
    <property type="evidence" value="ECO:0007669"/>
    <property type="project" value="InterPro"/>
</dbReference>
<keyword evidence="5" id="KW-1185">Reference proteome</keyword>
<evidence type="ECO:0000256" key="3">
    <source>
        <dbReference type="PIRNR" id="PIRNR033490"/>
    </source>
</evidence>
<evidence type="ECO:0000256" key="1">
    <source>
        <dbReference type="ARBA" id="ARBA00007521"/>
    </source>
</evidence>
<keyword evidence="3" id="KW-0255">Endonuclease</keyword>
<reference evidence="4 5" key="1">
    <citation type="journal article" date="2018" name="Int. J. Syst. Evol. Microbiol.">
        <title>Epidermidibacterium keratini gen. nov., sp. nov., a member of the family Sporichthyaceae, isolated from keratin epidermis.</title>
        <authorList>
            <person name="Lee D.G."/>
            <person name="Trujillo M.E."/>
            <person name="Kang S."/>
            <person name="Nam J.J."/>
            <person name="Kim Y.J."/>
        </authorList>
    </citation>
    <scope>NUCLEOTIDE SEQUENCE [LARGE SCALE GENOMIC DNA]</scope>
    <source>
        <strain evidence="4 5">EPI-7</strain>
    </source>
</reference>
<dbReference type="GO" id="GO:0016787">
    <property type="term" value="F:hydrolase activity"/>
    <property type="evidence" value="ECO:0007669"/>
    <property type="project" value="UniProtKB-KW"/>
</dbReference>
<dbReference type="PIRSF" id="PIRSF033490">
    <property type="entry name" value="MazF"/>
    <property type="match status" value="1"/>
</dbReference>
<dbReference type="FunCoup" id="A0A7L4YQE2">
    <property type="interactions" value="1"/>
</dbReference>
<evidence type="ECO:0000313" key="4">
    <source>
        <dbReference type="EMBL" id="QHC01143.1"/>
    </source>
</evidence>
<keyword evidence="3" id="KW-0540">Nuclease</keyword>
<accession>A0A7L4YQE2</accession>
<dbReference type="EMBL" id="CP047156">
    <property type="protein sequence ID" value="QHC01143.1"/>
    <property type="molecule type" value="Genomic_DNA"/>
</dbReference>
<keyword evidence="3" id="KW-0378">Hydrolase</keyword>